<protein>
    <recommendedName>
        <fullName evidence="4">Increased loss of mitochondrial DNA protein 1</fullName>
    </recommendedName>
</protein>
<keyword evidence="1" id="KW-0472">Membrane</keyword>
<reference evidence="2" key="1">
    <citation type="submission" date="2020-01" db="EMBL/GenBank/DDBJ databases">
        <authorList>
            <consortium name="DOE Joint Genome Institute"/>
            <person name="Haridas S."/>
            <person name="Albert R."/>
            <person name="Binder M."/>
            <person name="Bloem J."/>
            <person name="Labutti K."/>
            <person name="Salamov A."/>
            <person name="Andreopoulos B."/>
            <person name="Baker S.E."/>
            <person name="Barry K."/>
            <person name="Bills G."/>
            <person name="Bluhm B.H."/>
            <person name="Cannon C."/>
            <person name="Castanera R."/>
            <person name="Culley D.E."/>
            <person name="Daum C."/>
            <person name="Ezra D."/>
            <person name="Gonzalez J.B."/>
            <person name="Henrissat B."/>
            <person name="Kuo A."/>
            <person name="Liang C."/>
            <person name="Lipzen A."/>
            <person name="Lutzoni F."/>
            <person name="Magnuson J."/>
            <person name="Mondo S."/>
            <person name="Nolan M."/>
            <person name="Ohm R."/>
            <person name="Pangilinan J."/>
            <person name="Park H.-J."/>
            <person name="Ramirez L."/>
            <person name="Alfaro M."/>
            <person name="Sun H."/>
            <person name="Tritt A."/>
            <person name="Yoshinaga Y."/>
            <person name="Zwiers L.-H."/>
            <person name="Turgeon B.G."/>
            <person name="Goodwin S.B."/>
            <person name="Spatafora J.W."/>
            <person name="Crous P.W."/>
            <person name="Grigoriev I.V."/>
        </authorList>
    </citation>
    <scope>NUCLEOTIDE SEQUENCE</scope>
    <source>
        <strain evidence="2">CBS 394.84</strain>
    </source>
</reference>
<feature type="transmembrane region" description="Helical" evidence="1">
    <location>
        <begin position="135"/>
        <end position="153"/>
    </location>
</feature>
<accession>A0A9P4L8V6</accession>
<evidence type="ECO:0008006" key="4">
    <source>
        <dbReference type="Google" id="ProtNLM"/>
    </source>
</evidence>
<dbReference type="OrthoDB" id="5299849at2759"/>
<evidence type="ECO:0000313" key="2">
    <source>
        <dbReference type="EMBL" id="KAF1845693.1"/>
    </source>
</evidence>
<keyword evidence="3" id="KW-1185">Reference proteome</keyword>
<keyword evidence="1" id="KW-0812">Transmembrane</keyword>
<dbReference type="Pfam" id="PF10311">
    <property type="entry name" value="Ilm1"/>
    <property type="match status" value="1"/>
</dbReference>
<dbReference type="RefSeq" id="XP_040788256.1">
    <property type="nucleotide sequence ID" value="XM_040928704.1"/>
</dbReference>
<feature type="transmembrane region" description="Helical" evidence="1">
    <location>
        <begin position="56"/>
        <end position="80"/>
    </location>
</feature>
<proteinExistence type="predicted"/>
<feature type="transmembrane region" description="Helical" evidence="1">
    <location>
        <begin position="92"/>
        <end position="109"/>
    </location>
</feature>
<evidence type="ECO:0000313" key="3">
    <source>
        <dbReference type="Proteomes" id="UP000800039"/>
    </source>
</evidence>
<name>A0A9P4L8V6_9PLEO</name>
<dbReference type="EMBL" id="ML976616">
    <property type="protein sequence ID" value="KAF1845693.1"/>
    <property type="molecule type" value="Genomic_DNA"/>
</dbReference>
<dbReference type="GeneID" id="63845957"/>
<organism evidence="2 3">
    <name type="scientific">Cucurbitaria berberidis CBS 394.84</name>
    <dbReference type="NCBI Taxonomy" id="1168544"/>
    <lineage>
        <taxon>Eukaryota</taxon>
        <taxon>Fungi</taxon>
        <taxon>Dikarya</taxon>
        <taxon>Ascomycota</taxon>
        <taxon>Pezizomycotina</taxon>
        <taxon>Dothideomycetes</taxon>
        <taxon>Pleosporomycetidae</taxon>
        <taxon>Pleosporales</taxon>
        <taxon>Pleosporineae</taxon>
        <taxon>Cucurbitariaceae</taxon>
        <taxon>Cucurbitaria</taxon>
    </lineage>
</organism>
<keyword evidence="1" id="KW-1133">Transmembrane helix</keyword>
<gene>
    <name evidence="2" type="ORF">K460DRAFT_284032</name>
</gene>
<comment type="caution">
    <text evidence="2">The sequence shown here is derived from an EMBL/GenBank/DDBJ whole genome shotgun (WGS) entry which is preliminary data.</text>
</comment>
<dbReference type="AlphaFoldDB" id="A0A9P4L8V6"/>
<dbReference type="Proteomes" id="UP000800039">
    <property type="component" value="Unassembled WGS sequence"/>
</dbReference>
<sequence>MAIISATAMIRGISLFHVTLAILLLRNPAVIANQGVILLLGESMHLPTPREFNKPSAASAFLAVLFAFLGLTDLTALALPDDVFGHFWGAQTPVRCAFLFALTGYSYIFKEGGMFAPRGHDYTIGVGASLNNSMVFTWGFFELSAWFWVFVTLREERREAAQKLIEKLKAEEDRL</sequence>
<evidence type="ECO:0000256" key="1">
    <source>
        <dbReference type="SAM" id="Phobius"/>
    </source>
</evidence>
<dbReference type="PANTHER" id="PTHR28029:SF1">
    <property type="entry name" value="PROTEIN ILM1"/>
    <property type="match status" value="1"/>
</dbReference>
<dbReference type="InterPro" id="IPR018815">
    <property type="entry name" value="Incr_loss_mito_DNA_1"/>
</dbReference>
<dbReference type="PANTHER" id="PTHR28029">
    <property type="entry name" value="PROTEIN ILM1"/>
    <property type="match status" value="1"/>
</dbReference>